<evidence type="ECO:0000313" key="9">
    <source>
        <dbReference type="Proteomes" id="UP000217199"/>
    </source>
</evidence>
<name>A0A286UBA4_9AGAM</name>
<dbReference type="OrthoDB" id="1746530at2759"/>
<comment type="subcellular location">
    <subcellularLocation>
        <location evidence="1">Nucleus</location>
    </subcellularLocation>
</comment>
<dbReference type="STRING" id="2282107.A0A286UBA4"/>
<protein>
    <recommendedName>
        <fullName evidence="3">DNA-directed RNA polymerase III subunit RPC9</fullName>
    </recommendedName>
</protein>
<reference evidence="8 9" key="1">
    <citation type="journal article" date="2017" name="Mol. Ecol.">
        <title>Comparative and population genomic landscape of Phellinus noxius: A hypervariable fungus causing root rot in trees.</title>
        <authorList>
            <person name="Chung C.L."/>
            <person name="Lee T.J."/>
            <person name="Akiba M."/>
            <person name="Lee H.H."/>
            <person name="Kuo T.H."/>
            <person name="Liu D."/>
            <person name="Ke H.M."/>
            <person name="Yokoi T."/>
            <person name="Roa M.B."/>
            <person name="Lu M.J."/>
            <person name="Chang Y.Y."/>
            <person name="Ann P.J."/>
            <person name="Tsai J.N."/>
            <person name="Chen C.Y."/>
            <person name="Tzean S.S."/>
            <person name="Ota Y."/>
            <person name="Hattori T."/>
            <person name="Sahashi N."/>
            <person name="Liou R.F."/>
            <person name="Kikuchi T."/>
            <person name="Tsai I.J."/>
        </authorList>
    </citation>
    <scope>NUCLEOTIDE SEQUENCE [LARGE SCALE GENOMIC DNA]</scope>
    <source>
        <strain evidence="8 9">FFPRI411160</strain>
    </source>
</reference>
<evidence type="ECO:0000256" key="2">
    <source>
        <dbReference type="ARBA" id="ARBA00006898"/>
    </source>
</evidence>
<dbReference type="PANTHER" id="PTHR15561">
    <property type="entry name" value="CALCITONIN GENE-RELATED PEPTIDE-RECEPTOR COMPONENT PROTEIN"/>
    <property type="match status" value="1"/>
</dbReference>
<dbReference type="InterPro" id="IPR005574">
    <property type="entry name" value="Rpb4/RPC9"/>
</dbReference>
<dbReference type="PANTHER" id="PTHR15561:SF0">
    <property type="entry name" value="DNA-DIRECTED RNA POLYMERASE III SUBUNIT RPC9"/>
    <property type="match status" value="1"/>
</dbReference>
<dbReference type="GO" id="GO:0005666">
    <property type="term" value="C:RNA polymerase III complex"/>
    <property type="evidence" value="ECO:0007669"/>
    <property type="project" value="InterPro"/>
</dbReference>
<dbReference type="SMART" id="SM00657">
    <property type="entry name" value="RPOL4c"/>
    <property type="match status" value="1"/>
</dbReference>
<keyword evidence="4" id="KW-0240">DNA-directed RNA polymerase</keyword>
<dbReference type="InterPro" id="IPR010997">
    <property type="entry name" value="HRDC-like_sf"/>
</dbReference>
<dbReference type="Gene3D" id="1.20.1250.40">
    <property type="match status" value="1"/>
</dbReference>
<accession>A0A286UBA4</accession>
<dbReference type="GO" id="GO:0006384">
    <property type="term" value="P:transcription initiation at RNA polymerase III promoter"/>
    <property type="evidence" value="ECO:0007669"/>
    <property type="project" value="InterPro"/>
</dbReference>
<dbReference type="InterPro" id="IPR006590">
    <property type="entry name" value="RNA_pol_Rpb4/RPC9_core"/>
</dbReference>
<organism evidence="8 9">
    <name type="scientific">Pyrrhoderma noxium</name>
    <dbReference type="NCBI Taxonomy" id="2282107"/>
    <lineage>
        <taxon>Eukaryota</taxon>
        <taxon>Fungi</taxon>
        <taxon>Dikarya</taxon>
        <taxon>Basidiomycota</taxon>
        <taxon>Agaricomycotina</taxon>
        <taxon>Agaricomycetes</taxon>
        <taxon>Hymenochaetales</taxon>
        <taxon>Hymenochaetaceae</taxon>
        <taxon>Pyrrhoderma</taxon>
    </lineage>
</organism>
<comment type="similarity">
    <text evidence="2">Belongs to the eukaryotic RPC9 RNA polymerase subunit family.</text>
</comment>
<feature type="domain" description="RNA polymerase Rpb4/RPC9 core" evidence="7">
    <location>
        <begin position="39"/>
        <end position="155"/>
    </location>
</feature>
<evidence type="ECO:0000256" key="6">
    <source>
        <dbReference type="ARBA" id="ARBA00023242"/>
    </source>
</evidence>
<dbReference type="Pfam" id="PF03874">
    <property type="entry name" value="RNA_pol_Rpb4"/>
    <property type="match status" value="1"/>
</dbReference>
<keyword evidence="9" id="KW-1185">Reference proteome</keyword>
<evidence type="ECO:0000256" key="3">
    <source>
        <dbReference type="ARBA" id="ARBA00016672"/>
    </source>
</evidence>
<keyword evidence="5" id="KW-0804">Transcription</keyword>
<sequence>MSMEVVSARSALLSNYEVLTLLKELEGDQLSRQKTALRIKKEEEERAANKLTDTATIQTNARVQESICENLRTVEFEAIQYLEAEYQPTRSQSPGAITQLIKALGKYDLTKAEKLQIVNLAPQQLVELYVIVEEIEERLGHSVMEEIIGLVKSSVYNPDPEVVEEGEGQKVIMSYGEHDADYEERPGWEGMKT</sequence>
<dbReference type="FunCoup" id="A0A286UBA4">
    <property type="interactions" value="79"/>
</dbReference>
<gene>
    <name evidence="8" type="ORF">PNOK_0691200</name>
</gene>
<dbReference type="EMBL" id="NBII01000007">
    <property type="protein sequence ID" value="PAV16848.1"/>
    <property type="molecule type" value="Genomic_DNA"/>
</dbReference>
<proteinExistence type="inferred from homology"/>
<evidence type="ECO:0000259" key="7">
    <source>
        <dbReference type="SMART" id="SM00657"/>
    </source>
</evidence>
<dbReference type="InParanoid" id="A0A286UBA4"/>
<dbReference type="GO" id="GO:0000166">
    <property type="term" value="F:nucleotide binding"/>
    <property type="evidence" value="ECO:0007669"/>
    <property type="project" value="InterPro"/>
</dbReference>
<dbReference type="SUPFAM" id="SSF47819">
    <property type="entry name" value="HRDC-like"/>
    <property type="match status" value="1"/>
</dbReference>
<evidence type="ECO:0000313" key="8">
    <source>
        <dbReference type="EMBL" id="PAV16848.1"/>
    </source>
</evidence>
<dbReference type="InterPro" id="IPR038846">
    <property type="entry name" value="RPC9"/>
</dbReference>
<evidence type="ECO:0000256" key="5">
    <source>
        <dbReference type="ARBA" id="ARBA00023163"/>
    </source>
</evidence>
<evidence type="ECO:0000256" key="1">
    <source>
        <dbReference type="ARBA" id="ARBA00004123"/>
    </source>
</evidence>
<comment type="caution">
    <text evidence="8">The sequence shown here is derived from an EMBL/GenBank/DDBJ whole genome shotgun (WGS) entry which is preliminary data.</text>
</comment>
<dbReference type="AlphaFoldDB" id="A0A286UBA4"/>
<dbReference type="Proteomes" id="UP000217199">
    <property type="component" value="Unassembled WGS sequence"/>
</dbReference>
<keyword evidence="6" id="KW-0539">Nucleus</keyword>
<evidence type="ECO:0000256" key="4">
    <source>
        <dbReference type="ARBA" id="ARBA00022478"/>
    </source>
</evidence>
<dbReference type="InterPro" id="IPR038324">
    <property type="entry name" value="Rpb4/RPC9_sf"/>
</dbReference>